<protein>
    <submittedName>
        <fullName evidence="1">Uncharacterized protein</fullName>
    </submittedName>
</protein>
<dbReference type="SUPFAM" id="SSF101386">
    <property type="entry name" value="all-alpha NTP pyrophosphatases"/>
    <property type="match status" value="1"/>
</dbReference>
<organism evidence="1 2">
    <name type="scientific">Flavobacterium araucananum</name>
    <dbReference type="NCBI Taxonomy" id="946678"/>
    <lineage>
        <taxon>Bacteria</taxon>
        <taxon>Pseudomonadati</taxon>
        <taxon>Bacteroidota</taxon>
        <taxon>Flavobacteriia</taxon>
        <taxon>Flavobacteriales</taxon>
        <taxon>Flavobacteriaceae</taxon>
        <taxon>Flavobacterium</taxon>
    </lineage>
</organism>
<dbReference type="EMBL" id="MUGS01000045">
    <property type="protein sequence ID" value="OXG01709.1"/>
    <property type="molecule type" value="Genomic_DNA"/>
</dbReference>
<dbReference type="PIRSF" id="PIRSF036521">
    <property type="entry name" value="UCP036521_pph"/>
    <property type="match status" value="1"/>
</dbReference>
<dbReference type="Proteomes" id="UP000214684">
    <property type="component" value="Unassembled WGS sequence"/>
</dbReference>
<comment type="caution">
    <text evidence="1">The sequence shown here is derived from an EMBL/GenBank/DDBJ whole genome shotgun (WGS) entry which is preliminary data.</text>
</comment>
<dbReference type="Gene3D" id="1.10.287.1080">
    <property type="entry name" value="MazG-like"/>
    <property type="match status" value="1"/>
</dbReference>
<sequence>MDLKELTKKVVMVSDQYEKNCNIKRDDDWYILKLQEELGELTQNYLSYTLRGRNRNLTQEELKKNISNEVADLLGQVLLFANHHNIDIGKAMEDKWFKYLKSSVNE</sequence>
<reference evidence="1 2" key="1">
    <citation type="submission" date="2016-11" db="EMBL/GenBank/DDBJ databases">
        <title>Whole genomes of Flavobacteriaceae.</title>
        <authorList>
            <person name="Stine C."/>
            <person name="Li C."/>
            <person name="Tadesse D."/>
        </authorList>
    </citation>
    <scope>NUCLEOTIDE SEQUENCE [LARGE SCALE GENOMIC DNA]</scope>
    <source>
        <strain evidence="1 2">DSM 24704</strain>
    </source>
</reference>
<keyword evidence="2" id="KW-1185">Reference proteome</keyword>
<dbReference type="InterPro" id="IPR011411">
    <property type="entry name" value="MazG-related_YvdC"/>
</dbReference>
<name>A0A227NVN8_9FLAO</name>
<evidence type="ECO:0000313" key="2">
    <source>
        <dbReference type="Proteomes" id="UP000214684"/>
    </source>
</evidence>
<proteinExistence type="predicted"/>
<gene>
    <name evidence="1" type="ORF">B0A64_18870</name>
</gene>
<evidence type="ECO:0000313" key="1">
    <source>
        <dbReference type="EMBL" id="OXG01709.1"/>
    </source>
</evidence>
<dbReference type="CDD" id="cd11538">
    <property type="entry name" value="NTP-PPase_u1"/>
    <property type="match status" value="1"/>
</dbReference>
<accession>A0A227NVN8</accession>
<dbReference type="AlphaFoldDB" id="A0A227NVN8"/>
<dbReference type="RefSeq" id="WP_208863553.1">
    <property type="nucleotide sequence ID" value="NZ_MUGS01000045.1"/>
</dbReference>